<feature type="compositionally biased region" description="Low complexity" evidence="1">
    <location>
        <begin position="309"/>
        <end position="323"/>
    </location>
</feature>
<evidence type="ECO:0000313" key="4">
    <source>
        <dbReference type="Proteomes" id="UP000001628"/>
    </source>
</evidence>
<proteinExistence type="predicted"/>
<evidence type="ECO:0000256" key="1">
    <source>
        <dbReference type="SAM" id="MobiDB-lite"/>
    </source>
</evidence>
<feature type="transmembrane region" description="Helical" evidence="2">
    <location>
        <begin position="49"/>
        <end position="73"/>
    </location>
</feature>
<dbReference type="HOGENOM" id="CLU_855196_0_0_1"/>
<dbReference type="VEuPathDB" id="FungiDB:PADG_02675"/>
<feature type="transmembrane region" description="Helical" evidence="2">
    <location>
        <begin position="15"/>
        <end position="37"/>
    </location>
</feature>
<evidence type="ECO:0000256" key="2">
    <source>
        <dbReference type="SAM" id="Phobius"/>
    </source>
</evidence>
<sequence>MDDANRPKAEDTTTWLMLLLPVFFCVMAVTLTSSLSFTAQRPAMTRIEFLINAGYIVMNCTMIVFLACQWVSYEVAISGLDRRFPNIIRVQSLLSHTLSAFFLALLIFYGAWRLTRHRSPESTYPNSSAAMHQLYCTFILSAAWIITYPSAQAKQSHAEWDDFSDAGKYPELQASLRRLANLHIGLLIFGWVVAYLGLTTFSRALSTFQSQVWDYFHPPSNFRHAIATRGYSPHPWARLEPPDVEAQSLGNSSVFEMKHPSNVSVSVAGGGGGGGPQDNKASHPAAGAHAASPDPVSRLGPPAPAFIGSQSPSLSSWSTDSPNLTPPLPTPSPSQRCFFSSWWSRAST</sequence>
<feature type="region of interest" description="Disordered" evidence="1">
    <location>
        <begin position="264"/>
        <end position="335"/>
    </location>
</feature>
<feature type="transmembrane region" description="Helical" evidence="2">
    <location>
        <begin position="179"/>
        <end position="198"/>
    </location>
</feature>
<dbReference type="EMBL" id="KN275959">
    <property type="protein sequence ID" value="EEH46577.2"/>
    <property type="molecule type" value="Genomic_DNA"/>
</dbReference>
<dbReference type="InParanoid" id="C1G670"/>
<dbReference type="OrthoDB" id="4187095at2759"/>
<dbReference type="GeneID" id="22582114"/>
<keyword evidence="2" id="KW-0472">Membrane</keyword>
<accession>C1G670</accession>
<dbReference type="eggNOG" id="ENOG502RQN9">
    <property type="taxonomic scope" value="Eukaryota"/>
</dbReference>
<feature type="compositionally biased region" description="Low complexity" evidence="1">
    <location>
        <begin position="282"/>
        <end position="293"/>
    </location>
</feature>
<feature type="transmembrane region" description="Helical" evidence="2">
    <location>
        <begin position="93"/>
        <end position="112"/>
    </location>
</feature>
<keyword evidence="2" id="KW-1133">Transmembrane helix</keyword>
<gene>
    <name evidence="3" type="ORF">PADG_02675</name>
</gene>
<dbReference type="RefSeq" id="XP_010758079.1">
    <property type="nucleotide sequence ID" value="XM_010759777.1"/>
</dbReference>
<keyword evidence="4" id="KW-1185">Reference proteome</keyword>
<dbReference type="Proteomes" id="UP000001628">
    <property type="component" value="Unassembled WGS sequence"/>
</dbReference>
<dbReference type="OMA" id="SAAWIIT"/>
<dbReference type="KEGG" id="pbn:PADG_02675"/>
<name>C1G670_PARBD</name>
<keyword evidence="2" id="KW-0812">Transmembrane</keyword>
<protein>
    <submittedName>
        <fullName evidence="3">Uncharacterized protein</fullName>
    </submittedName>
</protein>
<evidence type="ECO:0000313" key="3">
    <source>
        <dbReference type="EMBL" id="EEH46577.2"/>
    </source>
</evidence>
<reference evidence="3 4" key="1">
    <citation type="journal article" date="2011" name="PLoS Genet.">
        <title>Comparative genomic analysis of human fungal pathogens causing paracoccidioidomycosis.</title>
        <authorList>
            <person name="Desjardins C.A."/>
            <person name="Champion M.D."/>
            <person name="Holder J.W."/>
            <person name="Muszewska A."/>
            <person name="Goldberg J."/>
            <person name="Bailao A.M."/>
            <person name="Brigido M.M."/>
            <person name="Ferreira M.E."/>
            <person name="Garcia A.M."/>
            <person name="Grynberg M."/>
            <person name="Gujja S."/>
            <person name="Heiman D.I."/>
            <person name="Henn M.R."/>
            <person name="Kodira C.D."/>
            <person name="Leon-Narvaez H."/>
            <person name="Longo L.V."/>
            <person name="Ma L.J."/>
            <person name="Malavazi I."/>
            <person name="Matsuo A.L."/>
            <person name="Morais F.V."/>
            <person name="Pereira M."/>
            <person name="Rodriguez-Brito S."/>
            <person name="Sakthikumar S."/>
            <person name="Salem-Izacc S.M."/>
            <person name="Sykes S.M."/>
            <person name="Teixeira M.M."/>
            <person name="Vallejo M.C."/>
            <person name="Walter M.E."/>
            <person name="Yandava C."/>
            <person name="Young S."/>
            <person name="Zeng Q."/>
            <person name="Zucker J."/>
            <person name="Felipe M.S."/>
            <person name="Goldman G.H."/>
            <person name="Haas B.J."/>
            <person name="McEwen J.G."/>
            <person name="Nino-Vega G."/>
            <person name="Puccia R."/>
            <person name="San-Blas G."/>
            <person name="Soares C.M."/>
            <person name="Birren B.W."/>
            <person name="Cuomo C.A."/>
        </authorList>
    </citation>
    <scope>NUCLEOTIDE SEQUENCE [LARGE SCALE GENOMIC DNA]</scope>
    <source>
        <strain evidence="3 4">Pb18</strain>
    </source>
</reference>
<organism evidence="3 4">
    <name type="scientific">Paracoccidioides brasiliensis (strain Pb18)</name>
    <dbReference type="NCBI Taxonomy" id="502780"/>
    <lineage>
        <taxon>Eukaryota</taxon>
        <taxon>Fungi</taxon>
        <taxon>Dikarya</taxon>
        <taxon>Ascomycota</taxon>
        <taxon>Pezizomycotina</taxon>
        <taxon>Eurotiomycetes</taxon>
        <taxon>Eurotiomycetidae</taxon>
        <taxon>Onygenales</taxon>
        <taxon>Ajellomycetaceae</taxon>
        <taxon>Paracoccidioides</taxon>
    </lineage>
</organism>
<dbReference type="AlphaFoldDB" id="C1G670"/>